<evidence type="ECO:0000256" key="1">
    <source>
        <dbReference type="SAM" id="MobiDB-lite"/>
    </source>
</evidence>
<accession>A0A9P1GPS5</accession>
<evidence type="ECO:0000313" key="2">
    <source>
        <dbReference type="EMBL" id="CAI4018665.1"/>
    </source>
</evidence>
<keyword evidence="4" id="KW-1185">Reference proteome</keyword>
<reference evidence="3 4" key="2">
    <citation type="submission" date="2024-05" db="EMBL/GenBank/DDBJ databases">
        <authorList>
            <person name="Chen Y."/>
            <person name="Shah S."/>
            <person name="Dougan E. K."/>
            <person name="Thang M."/>
            <person name="Chan C."/>
        </authorList>
    </citation>
    <scope>NUCLEOTIDE SEQUENCE [LARGE SCALE GENOMIC DNA]</scope>
</reference>
<reference evidence="2" key="1">
    <citation type="submission" date="2022-10" db="EMBL/GenBank/DDBJ databases">
        <authorList>
            <person name="Chen Y."/>
            <person name="Dougan E. K."/>
            <person name="Chan C."/>
            <person name="Rhodes N."/>
            <person name="Thang M."/>
        </authorList>
    </citation>
    <scope>NUCLEOTIDE SEQUENCE</scope>
</reference>
<comment type="caution">
    <text evidence="2">The sequence shown here is derived from an EMBL/GenBank/DDBJ whole genome shotgun (WGS) entry which is preliminary data.</text>
</comment>
<feature type="compositionally biased region" description="Low complexity" evidence="1">
    <location>
        <begin position="133"/>
        <end position="143"/>
    </location>
</feature>
<feature type="region of interest" description="Disordered" evidence="1">
    <location>
        <begin position="129"/>
        <end position="154"/>
    </location>
</feature>
<dbReference type="EMBL" id="CAMXCT020006707">
    <property type="protein sequence ID" value="CAL1172040.1"/>
    <property type="molecule type" value="Genomic_DNA"/>
</dbReference>
<dbReference type="EMBL" id="CAMXCT030006707">
    <property type="protein sequence ID" value="CAL4805977.1"/>
    <property type="molecule type" value="Genomic_DNA"/>
</dbReference>
<protein>
    <submittedName>
        <fullName evidence="3">60S ribosomal protein L23-B</fullName>
    </submittedName>
</protein>
<sequence length="341" mass="37403">MGFFQRTSNCGATKSVDFPRHFSRKKSGRNNFVSGIPGFLGPGWCTGPWSVVKFLWRGVTGGASCPTRAEGAPVKRVRGQNVKVSEATPVHEVVEPELPRQMREAPRMEIHVPMPEAPAPRVEVNMPMPEAHMPSSMSSGRRQQPPPPSAPSVVSALDRGAKTVNHAMPRRMRHGRAVVVTVFALGAVAFCGAPRGGRFSAQGRTAVCAEPDLTSEAWKESVSAVVAGIEGSSEEDAQQWLQAGFAWTPKSRRFWRKLRLEAQPQPEAVSETVRWLKEKDLARKDWVKKFPEVLGLAAEELSSGQKTAPSYLKSEVAYNKAIRSNPQLLGKNYDCLAEHEA</sequence>
<gene>
    <name evidence="2" type="ORF">C1SCF055_LOCUS43215</name>
</gene>
<name>A0A9P1GPS5_9DINO</name>
<dbReference type="AlphaFoldDB" id="A0A9P1GPS5"/>
<dbReference type="GO" id="GO:0005840">
    <property type="term" value="C:ribosome"/>
    <property type="evidence" value="ECO:0007669"/>
    <property type="project" value="UniProtKB-KW"/>
</dbReference>
<organism evidence="2">
    <name type="scientific">Cladocopium goreaui</name>
    <dbReference type="NCBI Taxonomy" id="2562237"/>
    <lineage>
        <taxon>Eukaryota</taxon>
        <taxon>Sar</taxon>
        <taxon>Alveolata</taxon>
        <taxon>Dinophyceae</taxon>
        <taxon>Suessiales</taxon>
        <taxon>Symbiodiniaceae</taxon>
        <taxon>Cladocopium</taxon>
    </lineage>
</organism>
<keyword evidence="3" id="KW-0689">Ribosomal protein</keyword>
<dbReference type="Proteomes" id="UP001152797">
    <property type="component" value="Unassembled WGS sequence"/>
</dbReference>
<evidence type="ECO:0000313" key="4">
    <source>
        <dbReference type="Proteomes" id="UP001152797"/>
    </source>
</evidence>
<proteinExistence type="predicted"/>
<evidence type="ECO:0000313" key="3">
    <source>
        <dbReference type="EMBL" id="CAL4805977.1"/>
    </source>
</evidence>
<dbReference type="EMBL" id="CAMXCT010006707">
    <property type="protein sequence ID" value="CAI4018665.1"/>
    <property type="molecule type" value="Genomic_DNA"/>
</dbReference>
<keyword evidence="3" id="KW-0687">Ribonucleoprotein</keyword>
<dbReference type="OrthoDB" id="431485at2759"/>